<evidence type="ECO:0000313" key="2">
    <source>
        <dbReference type="Proteomes" id="UP000245626"/>
    </source>
</evidence>
<reference evidence="1 2" key="1">
    <citation type="journal article" date="2018" name="Mol. Biol. Evol.">
        <title>Broad Genomic Sampling Reveals a Smut Pathogenic Ancestry of the Fungal Clade Ustilaginomycotina.</title>
        <authorList>
            <person name="Kijpornyongpan T."/>
            <person name="Mondo S.J."/>
            <person name="Barry K."/>
            <person name="Sandor L."/>
            <person name="Lee J."/>
            <person name="Lipzen A."/>
            <person name="Pangilinan J."/>
            <person name="LaButti K."/>
            <person name="Hainaut M."/>
            <person name="Henrissat B."/>
            <person name="Grigoriev I.V."/>
            <person name="Spatafora J.W."/>
            <person name="Aime M.C."/>
        </authorList>
    </citation>
    <scope>NUCLEOTIDE SEQUENCE [LARGE SCALE GENOMIC DNA]</scope>
    <source>
        <strain evidence="1 2">SA 807</strain>
    </source>
</reference>
<accession>A0ACD0P425</accession>
<proteinExistence type="predicted"/>
<gene>
    <name evidence="1" type="ORF">IE53DRAFT_255522</name>
</gene>
<evidence type="ECO:0000313" key="1">
    <source>
        <dbReference type="EMBL" id="PWN52752.1"/>
    </source>
</evidence>
<dbReference type="EMBL" id="KZ819760">
    <property type="protein sequence ID" value="PWN52752.1"/>
    <property type="molecule type" value="Genomic_DNA"/>
</dbReference>
<protein>
    <submittedName>
        <fullName evidence="1">Uncharacterized protein</fullName>
    </submittedName>
</protein>
<organism evidence="1 2">
    <name type="scientific">Violaceomyces palustris</name>
    <dbReference type="NCBI Taxonomy" id="1673888"/>
    <lineage>
        <taxon>Eukaryota</taxon>
        <taxon>Fungi</taxon>
        <taxon>Dikarya</taxon>
        <taxon>Basidiomycota</taxon>
        <taxon>Ustilaginomycotina</taxon>
        <taxon>Ustilaginomycetes</taxon>
        <taxon>Violaceomycetales</taxon>
        <taxon>Violaceomycetaceae</taxon>
        <taxon>Violaceomyces</taxon>
    </lineage>
</organism>
<keyword evidence="2" id="KW-1185">Reference proteome</keyword>
<dbReference type="Proteomes" id="UP000245626">
    <property type="component" value="Unassembled WGS sequence"/>
</dbReference>
<sequence>MSSGSLIQPSDHLEQALLSIHQASNDFSNPDPTIRAQGEATFLALRQSEGALEYSCFALERSQDPLVLFQSLNAILYVLPSLPSRDPSPQIDSIYQLRDFILQFCISKAEQASISETDGNPHSFPQYVRSRSYQTAAALIKRSLGLDLIGFTNLAGGGTSLEEMIRTHFSSLGQNLVKLLNLPSPWPQDPTQASQSLAHISSGLGLTRAIIDEFVMTPIGEGLSTGGYSQDKRESKGKVKAVETGSAVGLSLREHRWCKGAAQSFLLPHIISACLNLLYGVISQSAQAGMIAGSWQAVIFPQAVSALEKLLGWSFLSTNPLSSLKGGASDAEALASFSEDEVEIGECASPDTVEEANRRFFSARKVPNQFSALLMSNDIISLIAASYRHAVAASASIQSRDLSFAIHRLRQCFLLAASFTPLEGGGESDQVQVRRIKFLATNLASMVQEECSSSNSGPMFARGNSLLFLSQLFQTLLVVTPVSQLATGLQVSSSDASGLISFLSSLSQLGRTVFAFAFHRQRDTDEEDDLVVLAEETTDTLLSCWQSLITCLKVESEKASHGLTQDSRLHIMWQAVHGMIRDDVFSPYVNGRLQAASIVDVQDDVSEQGEEVTKDRETYSDQLIMIASLARLSAADNIRFLLGLARPLSEALISVANGQANPTPQQLESTWEQIHWLILISGHVLGDETKGESPEIPSEIVAIQEPEDPVVALIAQLSLNLLQSVSSHGSRSMNATSPQVTETLLWFVGRWTSSYLLVDPNGWSTAPTNAAVQAAFGGEAGKEILSFLLQRLKENVDLWMSDSDVLNQVAAVLSSFSRSSGVMTHLLRLPQMEELIATVIHGLDSLPVNTHGSLISATVTCIHGGPSEIGSEGRSAAHYFEKITAAIESRFSHIVSLFQKPGYVKVSQQSDIIAAVQTSLDMIEGLAQSVQPKSSDAVFSFICKFFPAFANICTVYENRLEVVTLVIRVLHTLAISLELDFGAEPYMVSGLNAAVWDVLTSLRGKTHHALIQSGSGSLSSAALEEDVPYEGLCLSLELLCELMGAAKASSDENAPESIFEPTLLPQRTSDVCIYGFENLVVLINSETLSVPRLRQGFGKLSAGLTSLFADRILGLTVAAAQGHIPTGAVGSSLFDDVVKALALCLAADENVVALDVLEALVPFSHSVIRLAIQGEFPQLDPHHLDRMMNPG</sequence>
<name>A0ACD0P425_9BASI</name>